<dbReference type="Proteomes" id="UP001230156">
    <property type="component" value="Unassembled WGS sequence"/>
</dbReference>
<evidence type="ECO:0000313" key="2">
    <source>
        <dbReference type="Proteomes" id="UP001230156"/>
    </source>
</evidence>
<dbReference type="EMBL" id="JAUYVI010000004">
    <property type="protein sequence ID" value="MDQ7248433.1"/>
    <property type="molecule type" value="Genomic_DNA"/>
</dbReference>
<evidence type="ECO:0000313" key="1">
    <source>
        <dbReference type="EMBL" id="MDQ7248433.1"/>
    </source>
</evidence>
<keyword evidence="2" id="KW-1185">Reference proteome</keyword>
<sequence>MSKNMGAVVQAARSFVRMSAVVVAAALLLGACVSGYQSEYNAPDGKVLLVSQRDWAAFQKYLGKIGSTRDGAFAMGVTNGRSDGWASTSCSYDACIGGNAATQAMRMCREGGPCLLFASDDHILVNYKVEDE</sequence>
<dbReference type="RefSeq" id="WP_379955914.1">
    <property type="nucleotide sequence ID" value="NZ_JAUYVI010000004.1"/>
</dbReference>
<evidence type="ECO:0008006" key="3">
    <source>
        <dbReference type="Google" id="ProtNLM"/>
    </source>
</evidence>
<protein>
    <recommendedName>
        <fullName evidence="3">Outer membrane lipoprotein</fullName>
    </recommendedName>
</protein>
<accession>A0ABU0YL23</accession>
<dbReference type="PROSITE" id="PS51257">
    <property type="entry name" value="PROKAR_LIPOPROTEIN"/>
    <property type="match status" value="1"/>
</dbReference>
<reference evidence="2" key="1">
    <citation type="submission" date="2023-08" db="EMBL/GenBank/DDBJ databases">
        <title>Rhodospirillaceae gen. nov., a novel taxon isolated from the Yangtze River Yuezi River estuary sludge.</title>
        <authorList>
            <person name="Ruan L."/>
        </authorList>
    </citation>
    <scope>NUCLEOTIDE SEQUENCE [LARGE SCALE GENOMIC DNA]</scope>
    <source>
        <strain evidence="2">R-7</strain>
    </source>
</reference>
<proteinExistence type="predicted"/>
<comment type="caution">
    <text evidence="1">The sequence shown here is derived from an EMBL/GenBank/DDBJ whole genome shotgun (WGS) entry which is preliminary data.</text>
</comment>
<organism evidence="1 2">
    <name type="scientific">Dongia sedimenti</name>
    <dbReference type="NCBI Taxonomy" id="3064282"/>
    <lineage>
        <taxon>Bacteria</taxon>
        <taxon>Pseudomonadati</taxon>
        <taxon>Pseudomonadota</taxon>
        <taxon>Alphaproteobacteria</taxon>
        <taxon>Rhodospirillales</taxon>
        <taxon>Dongiaceae</taxon>
        <taxon>Dongia</taxon>
    </lineage>
</organism>
<gene>
    <name evidence="1" type="ORF">Q8A70_12185</name>
</gene>
<name>A0ABU0YL23_9PROT</name>